<evidence type="ECO:0000313" key="1">
    <source>
        <dbReference type="EMBL" id="MWC45048.1"/>
    </source>
</evidence>
<dbReference type="Pfam" id="PF14384">
    <property type="entry name" value="BrnA_antitoxin"/>
    <property type="match status" value="1"/>
</dbReference>
<dbReference type="Proteomes" id="UP000436801">
    <property type="component" value="Unassembled WGS sequence"/>
</dbReference>
<dbReference type="EMBL" id="WSUT01000005">
    <property type="protein sequence ID" value="MWC45048.1"/>
    <property type="molecule type" value="Genomic_DNA"/>
</dbReference>
<comment type="caution">
    <text evidence="1">The sequence shown here is derived from an EMBL/GenBank/DDBJ whole genome shotgun (WGS) entry which is preliminary data.</text>
</comment>
<evidence type="ECO:0000313" key="2">
    <source>
        <dbReference type="Proteomes" id="UP000436801"/>
    </source>
</evidence>
<dbReference type="InterPro" id="IPR025528">
    <property type="entry name" value="BrnA_antitoxin"/>
</dbReference>
<gene>
    <name evidence="1" type="ORF">GQR91_15605</name>
</gene>
<evidence type="ECO:0008006" key="3">
    <source>
        <dbReference type="Google" id="ProtNLM"/>
    </source>
</evidence>
<accession>A0A6N8LZP0</accession>
<reference evidence="1 2" key="1">
    <citation type="submission" date="2019-12" db="EMBL/GenBank/DDBJ databases">
        <authorList>
            <person name="Zheng J."/>
        </authorList>
    </citation>
    <scope>NUCLEOTIDE SEQUENCE [LARGE SCALE GENOMIC DNA]</scope>
    <source>
        <strain evidence="1 2">DSM 27347</strain>
    </source>
</reference>
<proteinExistence type="predicted"/>
<name>A0A6N8LZP0_9SPHN</name>
<sequence length="35" mass="3977">MDADVVASFKNHAQDRGYQTELNPVLRSYVLDARP</sequence>
<dbReference type="OrthoDB" id="361944at2"/>
<dbReference type="AlphaFoldDB" id="A0A6N8LZP0"/>
<organism evidence="1 2">
    <name type="scientific">Sphingomonas carotinifaciens</name>
    <dbReference type="NCBI Taxonomy" id="1166323"/>
    <lineage>
        <taxon>Bacteria</taxon>
        <taxon>Pseudomonadati</taxon>
        <taxon>Pseudomonadota</taxon>
        <taxon>Alphaproteobacteria</taxon>
        <taxon>Sphingomonadales</taxon>
        <taxon>Sphingomonadaceae</taxon>
        <taxon>Sphingomonas</taxon>
    </lineage>
</organism>
<protein>
    <recommendedName>
        <fullName evidence="3">BrnA antitoxin of type II toxin-antitoxin system</fullName>
    </recommendedName>
</protein>